<comment type="catalytic activity">
    <reaction evidence="8 9">
        <text>heme b + (2E,6E)-farnesyl diphosphate + H2O = Fe(II)-heme o + diphosphate</text>
        <dbReference type="Rhea" id="RHEA:28070"/>
        <dbReference type="ChEBI" id="CHEBI:15377"/>
        <dbReference type="ChEBI" id="CHEBI:33019"/>
        <dbReference type="ChEBI" id="CHEBI:60344"/>
        <dbReference type="ChEBI" id="CHEBI:60530"/>
        <dbReference type="ChEBI" id="CHEBI:175763"/>
        <dbReference type="EC" id="2.5.1.141"/>
    </reaction>
</comment>
<feature type="transmembrane region" description="Helical" evidence="9">
    <location>
        <begin position="134"/>
        <end position="154"/>
    </location>
</feature>
<name>A0A368LPJ7_9VIBR</name>
<feature type="transmembrane region" description="Helical" evidence="9">
    <location>
        <begin position="81"/>
        <end position="102"/>
    </location>
</feature>
<comment type="function">
    <text evidence="9">Converts heme B (protoheme IX) to heme O by substitution of the vinyl group on carbon 2 of heme B porphyrin ring with a hydroxyethyl farnesyl side group.</text>
</comment>
<evidence type="ECO:0000256" key="9">
    <source>
        <dbReference type="HAMAP-Rule" id="MF_00154"/>
    </source>
</evidence>
<evidence type="ECO:0000256" key="5">
    <source>
        <dbReference type="ARBA" id="ARBA00022989"/>
    </source>
</evidence>
<dbReference type="InterPro" id="IPR030470">
    <property type="entry name" value="UbiA_prenylTrfase_CS"/>
</dbReference>
<dbReference type="Proteomes" id="UP000252479">
    <property type="component" value="Unassembled WGS sequence"/>
</dbReference>
<evidence type="ECO:0000256" key="4">
    <source>
        <dbReference type="ARBA" id="ARBA00022692"/>
    </source>
</evidence>
<dbReference type="InterPro" id="IPR044878">
    <property type="entry name" value="UbiA_sf"/>
</dbReference>
<dbReference type="HAMAP" id="MF_00154">
    <property type="entry name" value="CyoE_CtaB"/>
    <property type="match status" value="1"/>
</dbReference>
<keyword evidence="5 9" id="KW-1133">Transmembrane helix</keyword>
<organism evidence="10 11">
    <name type="scientific">Vibrio casei</name>
    <dbReference type="NCBI Taxonomy" id="673372"/>
    <lineage>
        <taxon>Bacteria</taxon>
        <taxon>Pseudomonadati</taxon>
        <taxon>Pseudomonadota</taxon>
        <taxon>Gammaproteobacteria</taxon>
        <taxon>Vibrionales</taxon>
        <taxon>Vibrionaceae</taxon>
        <taxon>Vibrio</taxon>
    </lineage>
</organism>
<dbReference type="GO" id="GO:0005886">
    <property type="term" value="C:plasma membrane"/>
    <property type="evidence" value="ECO:0007669"/>
    <property type="project" value="UniProtKB-SubCell"/>
</dbReference>
<dbReference type="EMBL" id="QPGL01000001">
    <property type="protein sequence ID" value="RCS73802.1"/>
    <property type="molecule type" value="Genomic_DNA"/>
</dbReference>
<dbReference type="UniPathway" id="UPA00834">
    <property type="reaction ID" value="UER00712"/>
</dbReference>
<evidence type="ECO:0000313" key="11">
    <source>
        <dbReference type="Proteomes" id="UP000252479"/>
    </source>
</evidence>
<feature type="transmembrane region" description="Helical" evidence="9">
    <location>
        <begin position="269"/>
        <end position="286"/>
    </location>
</feature>
<dbReference type="PROSITE" id="PS00943">
    <property type="entry name" value="UBIA"/>
    <property type="match status" value="1"/>
</dbReference>
<evidence type="ECO:0000256" key="1">
    <source>
        <dbReference type="ARBA" id="ARBA00004651"/>
    </source>
</evidence>
<keyword evidence="2 9" id="KW-1003">Cell membrane</keyword>
<feature type="transmembrane region" description="Helical" evidence="9">
    <location>
        <begin position="160"/>
        <end position="181"/>
    </location>
</feature>
<gene>
    <name evidence="9" type="primary">cyoE</name>
    <name evidence="10" type="ORF">CIK83_09445</name>
</gene>
<dbReference type="NCBIfam" id="TIGR01473">
    <property type="entry name" value="cyoE_ctaB"/>
    <property type="match status" value="1"/>
</dbReference>
<dbReference type="Pfam" id="PF01040">
    <property type="entry name" value="UbiA"/>
    <property type="match status" value="1"/>
</dbReference>
<evidence type="ECO:0000256" key="8">
    <source>
        <dbReference type="ARBA" id="ARBA00047690"/>
    </source>
</evidence>
<feature type="transmembrane region" description="Helical" evidence="9">
    <location>
        <begin position="12"/>
        <end position="28"/>
    </location>
</feature>
<dbReference type="PANTHER" id="PTHR43448">
    <property type="entry name" value="PROTOHEME IX FARNESYLTRANSFERASE, MITOCHONDRIAL"/>
    <property type="match status" value="1"/>
</dbReference>
<protein>
    <recommendedName>
        <fullName evidence="9">Protoheme IX farnesyltransferase</fullName>
        <ecNumber evidence="9">2.5.1.141</ecNumber>
    </recommendedName>
    <alternativeName>
        <fullName evidence="9">Heme B farnesyltransferase</fullName>
    </alternativeName>
    <alternativeName>
        <fullName evidence="9">Heme O synthase</fullName>
    </alternativeName>
</protein>
<reference evidence="10 11" key="1">
    <citation type="journal article" date="2017" name="Elife">
        <title>Extensive horizontal gene transfer in cheese-associated bacteria.</title>
        <authorList>
            <person name="Bonham K.S."/>
            <person name="Wolfe B.E."/>
            <person name="Dutton R.J."/>
        </authorList>
    </citation>
    <scope>NUCLEOTIDE SEQUENCE [LARGE SCALE GENOMIC DNA]</scope>
    <source>
        <strain evidence="10 11">JB196</strain>
    </source>
</reference>
<comment type="pathway">
    <text evidence="9">Porphyrin-containing compound metabolism; heme O biosynthesis; heme O from protoheme: step 1/1.</text>
</comment>
<comment type="caution">
    <text evidence="10">The sequence shown here is derived from an EMBL/GenBank/DDBJ whole genome shotgun (WGS) entry which is preliminary data.</text>
</comment>
<dbReference type="FunFam" id="1.10.357.140:FF:000001">
    <property type="entry name" value="Protoheme IX farnesyltransferase"/>
    <property type="match status" value="1"/>
</dbReference>
<keyword evidence="11" id="KW-1185">Reference proteome</keyword>
<dbReference type="GO" id="GO:0008495">
    <property type="term" value="F:protoheme IX farnesyltransferase activity"/>
    <property type="evidence" value="ECO:0007669"/>
    <property type="project" value="UniProtKB-UniRule"/>
</dbReference>
<dbReference type="GO" id="GO:0048034">
    <property type="term" value="P:heme O biosynthetic process"/>
    <property type="evidence" value="ECO:0007669"/>
    <property type="project" value="UniProtKB-UniRule"/>
</dbReference>
<comment type="subcellular location">
    <subcellularLocation>
        <location evidence="1 9">Cell membrane</location>
        <topology evidence="1 9">Multi-pass membrane protein</topology>
    </subcellularLocation>
</comment>
<dbReference type="CDD" id="cd13957">
    <property type="entry name" value="PT_UbiA_Cox10"/>
    <property type="match status" value="1"/>
</dbReference>
<dbReference type="AlphaFoldDB" id="A0A368LPJ7"/>
<proteinExistence type="inferred from homology"/>
<keyword evidence="7 9" id="KW-0472">Membrane</keyword>
<keyword evidence="3 9" id="KW-0808">Transferase</keyword>
<keyword evidence="6 9" id="KW-0350">Heme biosynthesis</keyword>
<dbReference type="Gene3D" id="1.10.357.140">
    <property type="entry name" value="UbiA prenyltransferase"/>
    <property type="match status" value="1"/>
</dbReference>
<dbReference type="OrthoDB" id="9814417at2"/>
<dbReference type="PANTHER" id="PTHR43448:SF2">
    <property type="entry name" value="PROTOHEME IX FARNESYLTRANSFERASE, MITOCHONDRIAL"/>
    <property type="match status" value="1"/>
</dbReference>
<keyword evidence="4 9" id="KW-0812">Transmembrane</keyword>
<accession>A0A368LPJ7</accession>
<dbReference type="EC" id="2.5.1.141" evidence="9"/>
<dbReference type="GeneID" id="303189147"/>
<dbReference type="NCBIfam" id="NF003348">
    <property type="entry name" value="PRK04375.1-1"/>
    <property type="match status" value="1"/>
</dbReference>
<feature type="transmembrane region" description="Helical" evidence="9">
    <location>
        <begin position="108"/>
        <end position="127"/>
    </location>
</feature>
<dbReference type="InterPro" id="IPR000537">
    <property type="entry name" value="UbiA_prenyltransferase"/>
</dbReference>
<feature type="transmembrane region" description="Helical" evidence="9">
    <location>
        <begin position="209"/>
        <end position="227"/>
    </location>
</feature>
<sequence length="290" mass="32120">MLKEYVSITKPGIIMGNLISVLAGYFLAAKSESVTLSLLAYTMVGVALVIASGCVVNNIFDRDIDRKMSRTQNRTLVQGGVNVDHAFLFAIVMLLIGTGLLYKMANPLSAVVVLLGYVFYVFFYTMWYKRTSVYGTLVGSVSGAIPPLVGYLAVTNYISLEAVLLFGLFCLWQMPHSYAIAMFRMQDYEQAGIPVLPVVKGIYKARQHMIAYVVAFSAVAFGLYAFGHTGYEYLVVAAISCYGWSKVTFRRMDESNYIQWSKSVFKTSLLVVTAFSTVLGVELLPLNTMF</sequence>
<evidence type="ECO:0000256" key="3">
    <source>
        <dbReference type="ARBA" id="ARBA00022679"/>
    </source>
</evidence>
<evidence type="ECO:0000313" key="10">
    <source>
        <dbReference type="EMBL" id="RCS73802.1"/>
    </source>
</evidence>
<feature type="transmembrane region" description="Helical" evidence="9">
    <location>
        <begin position="40"/>
        <end position="60"/>
    </location>
</feature>
<evidence type="ECO:0000256" key="7">
    <source>
        <dbReference type="ARBA" id="ARBA00023136"/>
    </source>
</evidence>
<evidence type="ECO:0000256" key="6">
    <source>
        <dbReference type="ARBA" id="ARBA00023133"/>
    </source>
</evidence>
<comment type="miscellaneous">
    <text evidence="9">Carbon 2 of the heme B porphyrin ring is defined according to the Fischer nomenclature.</text>
</comment>
<dbReference type="RefSeq" id="WP_086961617.1">
    <property type="nucleotide sequence ID" value="NZ_AP018680.1"/>
</dbReference>
<dbReference type="InterPro" id="IPR006369">
    <property type="entry name" value="Protohaem_IX_farnesylTrfase"/>
</dbReference>
<evidence type="ECO:0000256" key="2">
    <source>
        <dbReference type="ARBA" id="ARBA00022475"/>
    </source>
</evidence>
<comment type="similarity">
    <text evidence="9">Belongs to the UbiA prenyltransferase family. Protoheme IX farnesyltransferase subfamily.</text>
</comment>